<dbReference type="InterPro" id="IPR036864">
    <property type="entry name" value="Zn2-C6_fun-type_DNA-bd_sf"/>
</dbReference>
<feature type="compositionally biased region" description="Low complexity" evidence="2">
    <location>
        <begin position="306"/>
        <end position="316"/>
    </location>
</feature>
<dbReference type="STRING" id="181874.A0A409YLY0"/>
<feature type="region of interest" description="Disordered" evidence="2">
    <location>
        <begin position="1"/>
        <end position="27"/>
    </location>
</feature>
<keyword evidence="1" id="KW-0342">GTP-binding</keyword>
<feature type="domain" description="Septin-type G" evidence="4">
    <location>
        <begin position="31"/>
        <end position="442"/>
    </location>
</feature>
<accession>A0A409YLY0</accession>
<feature type="compositionally biased region" description="Basic residues" evidence="2">
    <location>
        <begin position="600"/>
        <end position="609"/>
    </location>
</feature>
<comment type="caution">
    <text evidence="5">The sequence shown here is derived from an EMBL/GenBank/DDBJ whole genome shotgun (WGS) entry which is preliminary data.</text>
</comment>
<feature type="compositionally biased region" description="Low complexity" evidence="2">
    <location>
        <begin position="1407"/>
        <end position="1418"/>
    </location>
</feature>
<feature type="region of interest" description="Disordered" evidence="2">
    <location>
        <begin position="588"/>
        <end position="774"/>
    </location>
</feature>
<feature type="region of interest" description="Disordered" evidence="2">
    <location>
        <begin position="286"/>
        <end position="340"/>
    </location>
</feature>
<feature type="region of interest" description="Disordered" evidence="2">
    <location>
        <begin position="1281"/>
        <end position="1365"/>
    </location>
</feature>
<evidence type="ECO:0008006" key="7">
    <source>
        <dbReference type="Google" id="ProtNLM"/>
    </source>
</evidence>
<dbReference type="InterPro" id="IPR027417">
    <property type="entry name" value="P-loop_NTPase"/>
</dbReference>
<dbReference type="InterPro" id="IPR001138">
    <property type="entry name" value="Zn2Cys6_DnaBD"/>
</dbReference>
<proteinExistence type="inferred from homology"/>
<feature type="compositionally biased region" description="Low complexity" evidence="2">
    <location>
        <begin position="695"/>
        <end position="708"/>
    </location>
</feature>
<feature type="region of interest" description="Disordered" evidence="2">
    <location>
        <begin position="1185"/>
        <end position="1219"/>
    </location>
</feature>
<organism evidence="5 6">
    <name type="scientific">Panaeolus cyanescens</name>
    <dbReference type="NCBI Taxonomy" id="181874"/>
    <lineage>
        <taxon>Eukaryota</taxon>
        <taxon>Fungi</taxon>
        <taxon>Dikarya</taxon>
        <taxon>Basidiomycota</taxon>
        <taxon>Agaricomycotina</taxon>
        <taxon>Agaricomycetes</taxon>
        <taxon>Agaricomycetidae</taxon>
        <taxon>Agaricales</taxon>
        <taxon>Agaricineae</taxon>
        <taxon>Galeropsidaceae</taxon>
        <taxon>Panaeolus</taxon>
    </lineage>
</organism>
<dbReference type="GO" id="GO:0000981">
    <property type="term" value="F:DNA-binding transcription factor activity, RNA polymerase II-specific"/>
    <property type="evidence" value="ECO:0007669"/>
    <property type="project" value="InterPro"/>
</dbReference>
<dbReference type="InterPro" id="IPR030379">
    <property type="entry name" value="G_SEPTIN_dom"/>
</dbReference>
<evidence type="ECO:0000313" key="5">
    <source>
        <dbReference type="EMBL" id="PPR04093.1"/>
    </source>
</evidence>
<dbReference type="SUPFAM" id="SSF52540">
    <property type="entry name" value="P-loop containing nucleoside triphosphate hydrolases"/>
    <property type="match status" value="1"/>
</dbReference>
<protein>
    <recommendedName>
        <fullName evidence="7">Septin-type G domain-containing protein</fullName>
    </recommendedName>
</protein>
<evidence type="ECO:0000313" key="6">
    <source>
        <dbReference type="Proteomes" id="UP000284842"/>
    </source>
</evidence>
<keyword evidence="6" id="KW-1185">Reference proteome</keyword>
<feature type="compositionally biased region" description="Acidic residues" evidence="2">
    <location>
        <begin position="1311"/>
        <end position="1322"/>
    </location>
</feature>
<feature type="compositionally biased region" description="Low complexity" evidence="2">
    <location>
        <begin position="501"/>
        <end position="510"/>
    </location>
</feature>
<evidence type="ECO:0000256" key="1">
    <source>
        <dbReference type="RuleBase" id="RU004560"/>
    </source>
</evidence>
<feature type="compositionally biased region" description="Pro residues" evidence="2">
    <location>
        <begin position="730"/>
        <end position="747"/>
    </location>
</feature>
<dbReference type="Proteomes" id="UP000284842">
    <property type="component" value="Unassembled WGS sequence"/>
</dbReference>
<keyword evidence="1" id="KW-0547">Nucleotide-binding</keyword>
<evidence type="ECO:0000259" key="3">
    <source>
        <dbReference type="PROSITE" id="PS50048"/>
    </source>
</evidence>
<feature type="region of interest" description="Disordered" evidence="2">
    <location>
        <begin position="814"/>
        <end position="856"/>
    </location>
</feature>
<dbReference type="Pfam" id="PF00172">
    <property type="entry name" value="Zn_clus"/>
    <property type="match status" value="2"/>
</dbReference>
<feature type="compositionally biased region" description="Low complexity" evidence="2">
    <location>
        <begin position="1299"/>
        <end position="1308"/>
    </location>
</feature>
<gene>
    <name evidence="5" type="ORF">CVT24_010666</name>
</gene>
<feature type="compositionally biased region" description="Acidic residues" evidence="2">
    <location>
        <begin position="1204"/>
        <end position="1217"/>
    </location>
</feature>
<comment type="similarity">
    <text evidence="1">Belongs to the TRAFAC class TrmE-Era-EngA-EngB-Septin-like GTPase superfamily. Septin GTPase family.</text>
</comment>
<evidence type="ECO:0000256" key="2">
    <source>
        <dbReference type="SAM" id="MobiDB-lite"/>
    </source>
</evidence>
<dbReference type="CDD" id="cd00067">
    <property type="entry name" value="GAL4"/>
    <property type="match status" value="2"/>
</dbReference>
<dbReference type="PROSITE" id="PS50048">
    <property type="entry name" value="ZN2_CY6_FUNGAL_2"/>
    <property type="match status" value="1"/>
</dbReference>
<evidence type="ECO:0000259" key="4">
    <source>
        <dbReference type="PROSITE" id="PS51719"/>
    </source>
</evidence>
<feature type="compositionally biased region" description="Basic residues" evidence="2">
    <location>
        <begin position="1332"/>
        <end position="1345"/>
    </location>
</feature>
<feature type="domain" description="Zn(2)-C6 fungal-type" evidence="3">
    <location>
        <begin position="780"/>
        <end position="810"/>
    </location>
</feature>
<reference evidence="5 6" key="1">
    <citation type="journal article" date="2018" name="Evol. Lett.">
        <title>Horizontal gene cluster transfer increased hallucinogenic mushroom diversity.</title>
        <authorList>
            <person name="Reynolds H.T."/>
            <person name="Vijayakumar V."/>
            <person name="Gluck-Thaler E."/>
            <person name="Korotkin H.B."/>
            <person name="Matheny P.B."/>
            <person name="Slot J.C."/>
        </authorList>
    </citation>
    <scope>NUCLEOTIDE SEQUENCE [LARGE SCALE GENOMIC DNA]</scope>
    <source>
        <strain evidence="5 6">2629</strain>
    </source>
</reference>
<feature type="compositionally biased region" description="Polar residues" evidence="2">
    <location>
        <begin position="764"/>
        <end position="774"/>
    </location>
</feature>
<feature type="compositionally biased region" description="Polar residues" evidence="2">
    <location>
        <begin position="631"/>
        <end position="649"/>
    </location>
</feature>
<dbReference type="GO" id="GO:0005525">
    <property type="term" value="F:GTP binding"/>
    <property type="evidence" value="ECO:0007669"/>
    <property type="project" value="UniProtKB-KW"/>
</dbReference>
<dbReference type="PROSITE" id="PS51719">
    <property type="entry name" value="G_SEPTIN"/>
    <property type="match status" value="2"/>
</dbReference>
<feature type="domain" description="Septin-type G" evidence="4">
    <location>
        <begin position="1031"/>
        <end position="1485"/>
    </location>
</feature>
<sequence length="1485" mass="162076">MNSSDHRLRHDDQDRSLPQYSATPHITPDISRPEFNLLVAGCRGGKTSFLRLLLDTSIISPRTSKDQLTSVAKFVQGCSAHTTYIRSASVDINLDIDGSGQQRTLGLTLIDTPSLDFREDEAAAERVLAETLRQVDARFVEGIEDVRSSSSIPFPYAYSFIIIIIIRRGVQGLEIVMFIYQIVPPPTPNLTAPLIPRTRANSFTHPQDHEPVILEPPVTTHVRATLPQADISTIRRLSQRVNVLPVISRGDLLSNERLAAVKVAIRRDLAEAGIGFGIFDTDPLHLHAQQQGPPQRQEGDDGGSGRPSSAGRPGSANGYSAAPYANGGAPNSPPTSPTTTPLLRLPYALISPDMYSHSDGVSRRVPNRHELVLQYTPSTLYTPHSQLPRGKFVRQYRWGTLDVLDHSDFVALRTAIFHHMETLQKYTREYLFEKFRIEYANLHPRPSSRHSISHLSHMAQPMTHTSRPILAIDTAPHPTTHRHSLSVQEHQQQRQGPPPAQSSAQPQSAPQHREVYSAADVRATSSASRAVATIDSERKRSPSLAIFVVVWSFIFLSCPMISLIPLIFSSARKLKCDGGRPACGQCVKRNNPCDYMPQSTKRRGTVRQRARGEESESGESGDERSAEADEPSQSPEIPSQTTSRRSSNVGRHPHDAYPPTLPSMSTLASRRDEVSSASARPKLDASPMANSAGPSTSNATLSTAASASHGGRGYFPDNEVPHIATLPLEGSPPTPAPMSAPTLPPIRPASELQAAQRKRAATVPNKTSRQTTSSGPKVVACNFCRARKTKCDGAHPACASCARRQLDCNYVHDTNNGSNGTGQKKARRASTSKGLVTEASPQSASPPSSRMIPTPSTANDVHEIRETLEENEDGSQCGCCWLFPFCLFALQNHPFLPVLTSQQLPSELITMFSFRRKPKKAPEDAGIRTSPSLPELSPQGIPWPEDLVDIAAIRDDETQDGPGTPVTANGKVSFQTDSAIPFHKPFRPSLGTKPGEHVPISSLYTSHPPSSFDKKVPPHSTTRYSQRRNRIPPTFNLMVVGGKGTGKTSLLRLLLETADTSPGATVDQKAAVEKFLKGSTKSTQEISTACVEICESRFDRVLFSVIDTPGLDFQEGRELKLERQVNTVLKYVDAQYADTMSEESKVVRKSKGDQHIHLSIYMIDPNSIMTAEARNALLSLPARTRSETTVANRSPPDLVPDTSSEPEDDDEDDEAEEGVLTMSPAEIRVIRRLSARTNVLPVIAHADSLTDEKLVAVKKAVRKGLADAGIDFGVFGPVKKPTPAATPKRQTQFAVPGEANGNGHANGASEDIAEVEEEEEEDRQSRPVIKLRSNRHGRGLSRSRSRRDLSLAAEDSRRPVSPDATDMESVANVRFSAHIVAKTDISALMPFALIAPEPKTRRPRPTSPDSTASPASPTQQSEDGHAENGTKAPSVRNGFLQNPPQDLKGVFTRKFRWGTVDVLDPNHCDFAALRTAVLSTHLKVS</sequence>
<feature type="region of interest" description="Disordered" evidence="2">
    <location>
        <begin position="920"/>
        <end position="941"/>
    </location>
</feature>
<dbReference type="GO" id="GO:0008270">
    <property type="term" value="F:zinc ion binding"/>
    <property type="evidence" value="ECO:0007669"/>
    <property type="project" value="InterPro"/>
</dbReference>
<dbReference type="SMART" id="SM00066">
    <property type="entry name" value="GAL4"/>
    <property type="match status" value="2"/>
</dbReference>
<dbReference type="Gene3D" id="3.40.50.300">
    <property type="entry name" value="P-loop containing nucleotide triphosphate hydrolases"/>
    <property type="match status" value="2"/>
</dbReference>
<name>A0A409YLY0_9AGAR</name>
<feature type="compositionally biased region" description="Basic and acidic residues" evidence="2">
    <location>
        <begin position="1346"/>
        <end position="1360"/>
    </location>
</feature>
<feature type="region of interest" description="Disordered" evidence="2">
    <location>
        <begin position="1003"/>
        <end position="1026"/>
    </location>
</feature>
<dbReference type="PANTHER" id="PTHR18884">
    <property type="entry name" value="SEPTIN"/>
    <property type="match status" value="1"/>
</dbReference>
<feature type="compositionally biased region" description="Low complexity" evidence="2">
    <location>
        <begin position="839"/>
        <end position="849"/>
    </location>
</feature>
<feature type="compositionally biased region" description="Basic and acidic residues" evidence="2">
    <location>
        <begin position="1"/>
        <end position="15"/>
    </location>
</feature>
<dbReference type="InParanoid" id="A0A409YLY0"/>
<feature type="region of interest" description="Disordered" evidence="2">
    <location>
        <begin position="1396"/>
        <end position="1443"/>
    </location>
</feature>
<dbReference type="OrthoDB" id="10261408at2759"/>
<dbReference type="Gene3D" id="4.10.240.10">
    <property type="entry name" value="Zn(2)-C6 fungal-type DNA-binding domain"/>
    <property type="match status" value="2"/>
</dbReference>
<dbReference type="EMBL" id="NHTK01000994">
    <property type="protein sequence ID" value="PPR04093.1"/>
    <property type="molecule type" value="Genomic_DNA"/>
</dbReference>
<dbReference type="PROSITE" id="PS00463">
    <property type="entry name" value="ZN2_CY6_FUNGAL_1"/>
    <property type="match status" value="1"/>
</dbReference>
<dbReference type="SUPFAM" id="SSF57701">
    <property type="entry name" value="Zn2/Cys6 DNA-binding domain"/>
    <property type="match status" value="2"/>
</dbReference>
<dbReference type="Pfam" id="PF00735">
    <property type="entry name" value="Septin"/>
    <property type="match status" value="5"/>
</dbReference>
<feature type="region of interest" description="Disordered" evidence="2">
    <location>
        <begin position="474"/>
        <end position="521"/>
    </location>
</feature>